<name>A0A498R9Q1_9FIRM</name>
<protein>
    <submittedName>
        <fullName evidence="2">Uncharacterized protein</fullName>
    </submittedName>
</protein>
<sequence>MGNYIGDLGIIFVSALVLLYMMWDRLFGE</sequence>
<organism evidence="2 3">
    <name type="scientific">Lucifera butyrica</name>
    <dbReference type="NCBI Taxonomy" id="1351585"/>
    <lineage>
        <taxon>Bacteria</taxon>
        <taxon>Bacillati</taxon>
        <taxon>Bacillota</taxon>
        <taxon>Negativicutes</taxon>
        <taxon>Veillonellales</taxon>
        <taxon>Veillonellaceae</taxon>
        <taxon>Lucifera</taxon>
    </lineage>
</organism>
<keyword evidence="1" id="KW-0812">Transmembrane</keyword>
<evidence type="ECO:0000313" key="3">
    <source>
        <dbReference type="Proteomes" id="UP000277811"/>
    </source>
</evidence>
<feature type="transmembrane region" description="Helical" evidence="1">
    <location>
        <begin position="6"/>
        <end position="23"/>
    </location>
</feature>
<dbReference type="EMBL" id="UPPP01000082">
    <property type="protein sequence ID" value="VBB07889.1"/>
    <property type="molecule type" value="Genomic_DNA"/>
</dbReference>
<gene>
    <name evidence="2" type="ORF">LUCI_3154</name>
</gene>
<proteinExistence type="predicted"/>
<reference evidence="2 3" key="1">
    <citation type="submission" date="2018-06" db="EMBL/GenBank/DDBJ databases">
        <authorList>
            <person name="Strepis N."/>
        </authorList>
    </citation>
    <scope>NUCLEOTIDE SEQUENCE [LARGE SCALE GENOMIC DNA]</scope>
    <source>
        <strain evidence="2">LUCI</strain>
    </source>
</reference>
<dbReference type="AlphaFoldDB" id="A0A498R9Q1"/>
<evidence type="ECO:0000313" key="2">
    <source>
        <dbReference type="EMBL" id="VBB07889.1"/>
    </source>
</evidence>
<keyword evidence="1" id="KW-1133">Transmembrane helix</keyword>
<accession>A0A498R9Q1</accession>
<keyword evidence="1" id="KW-0472">Membrane</keyword>
<keyword evidence="3" id="KW-1185">Reference proteome</keyword>
<evidence type="ECO:0000256" key="1">
    <source>
        <dbReference type="SAM" id="Phobius"/>
    </source>
</evidence>
<dbReference type="Proteomes" id="UP000277811">
    <property type="component" value="Unassembled WGS sequence"/>
</dbReference>